<keyword evidence="2" id="KW-0812">Transmembrane</keyword>
<sequence>MNFYPFKRQKRFSIGQLIAICTSSLFVLPIIAETSNSKSTKDARWFDIEVIVFKNARGNTNEELWPKSSEIVYPEKLIDQMVSALYPAPEGEVLTPPDALKKSDENDASSTTKEVASLAADAQGQKDLVPFSPLLENELALTSIKESLQRSSQYQPLVHYGWRQPVYDRDESEWVRVVGGLNYNARFDHQGRSLSENSSLKQLGLSQPSIIQSEADQGLTSHFDTPTLKKFTPVPEIDGAIQVYLSRYLHVNTKLFMRIPGEEELDVSAISSSLSSSMLDLTKDGQLDEEYETNFNWSFQSDNWMNQEKQTTVIERLLNYPLSQSRRVRSGETHYFDHPLFGVIIQIRPYSTNKEES</sequence>
<dbReference type="EMBL" id="CP133548">
    <property type="protein sequence ID" value="WMS88023.1"/>
    <property type="molecule type" value="Genomic_DNA"/>
</dbReference>
<evidence type="ECO:0000256" key="1">
    <source>
        <dbReference type="SAM" id="MobiDB-lite"/>
    </source>
</evidence>
<evidence type="ECO:0000313" key="3">
    <source>
        <dbReference type="EMBL" id="WMS88023.1"/>
    </source>
</evidence>
<feature type="region of interest" description="Disordered" evidence="1">
    <location>
        <begin position="95"/>
        <end position="119"/>
    </location>
</feature>
<dbReference type="Pfam" id="PF10972">
    <property type="entry name" value="CsiV"/>
    <property type="match status" value="1"/>
</dbReference>
<evidence type="ECO:0000313" key="4">
    <source>
        <dbReference type="Proteomes" id="UP001239782"/>
    </source>
</evidence>
<feature type="transmembrane region" description="Helical" evidence="2">
    <location>
        <begin position="12"/>
        <end position="32"/>
    </location>
</feature>
<dbReference type="AlphaFoldDB" id="A0AA51RUQ9"/>
<dbReference type="InterPro" id="IPR021241">
    <property type="entry name" value="CsiV"/>
</dbReference>
<reference evidence="3 4" key="1">
    <citation type="submission" date="2023-08" db="EMBL/GenBank/DDBJ databases">
        <title>Pleionea litopenaei sp. nov., isolated from stomach of juvenile Litopenaeus vannamei.</title>
        <authorList>
            <person name="Rho A.M."/>
            <person name="Hwang C.Y."/>
        </authorList>
    </citation>
    <scope>NUCLEOTIDE SEQUENCE [LARGE SCALE GENOMIC DNA]</scope>
    <source>
        <strain evidence="3 4">HL-JVS1</strain>
    </source>
</reference>
<dbReference type="Proteomes" id="UP001239782">
    <property type="component" value="Chromosome"/>
</dbReference>
<gene>
    <name evidence="3" type="ORF">Q9312_03685</name>
</gene>
<dbReference type="KEGG" id="plei:Q9312_03685"/>
<name>A0AA51RUQ9_9GAMM</name>
<evidence type="ECO:0000256" key="2">
    <source>
        <dbReference type="SAM" id="Phobius"/>
    </source>
</evidence>
<keyword evidence="2" id="KW-1133">Transmembrane helix</keyword>
<keyword evidence="2" id="KW-0472">Membrane</keyword>
<keyword evidence="4" id="KW-1185">Reference proteome</keyword>
<accession>A0AA51RUQ9</accession>
<proteinExistence type="predicted"/>
<organism evidence="3 4">
    <name type="scientific">Pleionea litopenaei</name>
    <dbReference type="NCBI Taxonomy" id="3070815"/>
    <lineage>
        <taxon>Bacteria</taxon>
        <taxon>Pseudomonadati</taxon>
        <taxon>Pseudomonadota</taxon>
        <taxon>Gammaproteobacteria</taxon>
        <taxon>Oceanospirillales</taxon>
        <taxon>Pleioneaceae</taxon>
        <taxon>Pleionea</taxon>
    </lineage>
</organism>
<dbReference type="RefSeq" id="WP_309203206.1">
    <property type="nucleotide sequence ID" value="NZ_CP133548.1"/>
</dbReference>
<protein>
    <submittedName>
        <fullName evidence="3">CsiV family protein</fullName>
    </submittedName>
</protein>